<feature type="transmembrane region" description="Helical" evidence="8">
    <location>
        <begin position="406"/>
        <end position="425"/>
    </location>
</feature>
<comment type="caution">
    <text evidence="10">The sequence shown here is derived from an EMBL/GenBank/DDBJ whole genome shotgun (WGS) entry which is preliminary data.</text>
</comment>
<evidence type="ECO:0000256" key="2">
    <source>
        <dbReference type="ARBA" id="ARBA00022475"/>
    </source>
</evidence>
<evidence type="ECO:0000313" key="11">
    <source>
        <dbReference type="Proteomes" id="UP001595462"/>
    </source>
</evidence>
<organism evidence="10 11">
    <name type="scientific">Salinisphaera aquimarina</name>
    <dbReference type="NCBI Taxonomy" id="2094031"/>
    <lineage>
        <taxon>Bacteria</taxon>
        <taxon>Pseudomonadati</taxon>
        <taxon>Pseudomonadota</taxon>
        <taxon>Gammaproteobacteria</taxon>
        <taxon>Salinisphaerales</taxon>
        <taxon>Salinisphaeraceae</taxon>
        <taxon>Salinisphaera</taxon>
    </lineage>
</organism>
<proteinExistence type="predicted"/>
<keyword evidence="5 8" id="KW-0812">Transmembrane</keyword>
<feature type="transmembrane region" description="Helical" evidence="8">
    <location>
        <begin position="89"/>
        <end position="108"/>
    </location>
</feature>
<keyword evidence="2" id="KW-1003">Cell membrane</keyword>
<sequence length="537" mass="58592">MTCSRFDWIAMTLLGALVLGVALGGSTTIPLDSHEVYVAQTAENMIESGDWVVPRLNAQPRLTKPPLSYWATAVVALVGADHQVRPLDVRMPSIVAGLGLVWLVFLIGRGERDSATGLLAGLIALTSIGFFRYVHDGRPDMLYTFFATLMVFAWWAGGRAGHMAGMRAWGLVFWAAFGLHVLTKGPQFGAVILAACLIHALCVPGERRRLLVRLQLLPGLLLFAVLVVPWWWLLDQRIGPSLEQSQLSGSLLTVDPLRLLNPYYWLRTPLQWAPWLVAIVPAATVAWSERDRTPGLLALVVLLPVVIFTLGPQYREIYMLPSMAPAALLLAFGVERLTVSIHRRARVGLYALALFLFVFCIGGWIWLGLNAGGGWAAFALCALATAVLLVLAAIRLRQTRRGVISLLGIAMAAALMQAAVVPVVWSASRYTDRALAMRLLPFRDRPMAVFDHLASDVFVYYLDRPITELRDEAALCAWLADPSHRSGLLLYNPLDARRVTATAPGLSRLMASPGSERSAVIVARAGAPAKGCQTAAR</sequence>
<evidence type="ECO:0000256" key="1">
    <source>
        <dbReference type="ARBA" id="ARBA00004651"/>
    </source>
</evidence>
<feature type="transmembrane region" description="Helical" evidence="8">
    <location>
        <begin position="188"/>
        <end position="204"/>
    </location>
</feature>
<feature type="transmembrane region" description="Helical" evidence="8">
    <location>
        <begin position="373"/>
        <end position="394"/>
    </location>
</feature>
<accession>A0ABV7ETI3</accession>
<evidence type="ECO:0000256" key="6">
    <source>
        <dbReference type="ARBA" id="ARBA00022989"/>
    </source>
</evidence>
<feature type="transmembrane region" description="Helical" evidence="8">
    <location>
        <begin position="216"/>
        <end position="233"/>
    </location>
</feature>
<feature type="transmembrane region" description="Helical" evidence="8">
    <location>
        <begin position="295"/>
        <end position="311"/>
    </location>
</feature>
<evidence type="ECO:0000259" key="9">
    <source>
        <dbReference type="Pfam" id="PF13231"/>
    </source>
</evidence>
<feature type="transmembrane region" description="Helical" evidence="8">
    <location>
        <begin position="164"/>
        <end position="182"/>
    </location>
</feature>
<evidence type="ECO:0000256" key="3">
    <source>
        <dbReference type="ARBA" id="ARBA00022676"/>
    </source>
</evidence>
<keyword evidence="7 8" id="KW-0472">Membrane</keyword>
<protein>
    <submittedName>
        <fullName evidence="10">ArnT family glycosyltransferase</fullName>
        <ecNumber evidence="10">2.4.-.-</ecNumber>
    </submittedName>
</protein>
<dbReference type="GO" id="GO:0016757">
    <property type="term" value="F:glycosyltransferase activity"/>
    <property type="evidence" value="ECO:0007669"/>
    <property type="project" value="UniProtKB-KW"/>
</dbReference>
<dbReference type="RefSeq" id="WP_380690662.1">
    <property type="nucleotide sequence ID" value="NZ_JBHRSS010000007.1"/>
</dbReference>
<evidence type="ECO:0000256" key="8">
    <source>
        <dbReference type="SAM" id="Phobius"/>
    </source>
</evidence>
<evidence type="ECO:0000313" key="10">
    <source>
        <dbReference type="EMBL" id="MFC3105100.1"/>
    </source>
</evidence>
<dbReference type="InterPro" id="IPR050297">
    <property type="entry name" value="LipidA_mod_glycosyltrf_83"/>
</dbReference>
<dbReference type="Proteomes" id="UP001595462">
    <property type="component" value="Unassembled WGS sequence"/>
</dbReference>
<feature type="domain" description="Glycosyltransferase RgtA/B/C/D-like" evidence="9">
    <location>
        <begin position="64"/>
        <end position="232"/>
    </location>
</feature>
<feature type="transmembrane region" description="Helical" evidence="8">
    <location>
        <begin position="115"/>
        <end position="135"/>
    </location>
</feature>
<dbReference type="PANTHER" id="PTHR33908:SF3">
    <property type="entry name" value="UNDECAPRENYL PHOSPHATE-ALPHA-4-AMINO-4-DEOXY-L-ARABINOSE ARABINOSYL TRANSFERASE"/>
    <property type="match status" value="1"/>
</dbReference>
<gene>
    <name evidence="10" type="ORF">ACFOSU_14555</name>
</gene>
<feature type="transmembrane region" description="Helical" evidence="8">
    <location>
        <begin position="317"/>
        <end position="335"/>
    </location>
</feature>
<feature type="transmembrane region" description="Helical" evidence="8">
    <location>
        <begin position="272"/>
        <end position="288"/>
    </location>
</feature>
<name>A0ABV7ETI3_9GAMM</name>
<keyword evidence="3 10" id="KW-0328">Glycosyltransferase</keyword>
<feature type="transmembrane region" description="Helical" evidence="8">
    <location>
        <begin position="141"/>
        <end position="157"/>
    </location>
</feature>
<reference evidence="11" key="1">
    <citation type="journal article" date="2019" name="Int. J. Syst. Evol. Microbiol.">
        <title>The Global Catalogue of Microorganisms (GCM) 10K type strain sequencing project: providing services to taxonomists for standard genome sequencing and annotation.</title>
        <authorList>
            <consortium name="The Broad Institute Genomics Platform"/>
            <consortium name="The Broad Institute Genome Sequencing Center for Infectious Disease"/>
            <person name="Wu L."/>
            <person name="Ma J."/>
        </authorList>
    </citation>
    <scope>NUCLEOTIDE SEQUENCE [LARGE SCALE GENOMIC DNA]</scope>
    <source>
        <strain evidence="11">KCTC 52640</strain>
    </source>
</reference>
<dbReference type="Pfam" id="PF13231">
    <property type="entry name" value="PMT_2"/>
    <property type="match status" value="1"/>
</dbReference>
<comment type="subcellular location">
    <subcellularLocation>
        <location evidence="1">Cell membrane</location>
        <topology evidence="1">Multi-pass membrane protein</topology>
    </subcellularLocation>
</comment>
<dbReference type="EMBL" id="JBHRSS010000007">
    <property type="protein sequence ID" value="MFC3105100.1"/>
    <property type="molecule type" value="Genomic_DNA"/>
</dbReference>
<keyword evidence="6 8" id="KW-1133">Transmembrane helix</keyword>
<evidence type="ECO:0000256" key="7">
    <source>
        <dbReference type="ARBA" id="ARBA00023136"/>
    </source>
</evidence>
<keyword evidence="4 10" id="KW-0808">Transferase</keyword>
<dbReference type="InterPro" id="IPR038731">
    <property type="entry name" value="RgtA/B/C-like"/>
</dbReference>
<evidence type="ECO:0000256" key="4">
    <source>
        <dbReference type="ARBA" id="ARBA00022679"/>
    </source>
</evidence>
<dbReference type="EC" id="2.4.-.-" evidence="10"/>
<evidence type="ECO:0000256" key="5">
    <source>
        <dbReference type="ARBA" id="ARBA00022692"/>
    </source>
</evidence>
<dbReference type="PANTHER" id="PTHR33908">
    <property type="entry name" value="MANNOSYLTRANSFERASE YKCB-RELATED"/>
    <property type="match status" value="1"/>
</dbReference>
<feature type="transmembrane region" description="Helical" evidence="8">
    <location>
        <begin position="347"/>
        <end position="367"/>
    </location>
</feature>
<keyword evidence="11" id="KW-1185">Reference proteome</keyword>